<dbReference type="AlphaFoldDB" id="A0A0N9VCU6"/>
<feature type="binding site" evidence="6">
    <location>
        <position position="537"/>
    </location>
    <ligand>
        <name>Mg(2+)</name>
        <dbReference type="ChEBI" id="CHEBI:18420"/>
    </ligand>
</feature>
<evidence type="ECO:0000256" key="6">
    <source>
        <dbReference type="HAMAP-Rule" id="MF_01123"/>
    </source>
</evidence>
<feature type="binding site" evidence="6">
    <location>
        <position position="513"/>
    </location>
    <ligand>
        <name>ATP</name>
        <dbReference type="ChEBI" id="CHEBI:30616"/>
    </ligand>
</feature>
<dbReference type="InterPro" id="IPR000873">
    <property type="entry name" value="AMP-dep_synth/lig_dom"/>
</dbReference>
<dbReference type="Gene3D" id="3.30.300.30">
    <property type="match status" value="1"/>
</dbReference>
<dbReference type="Gene3D" id="3.40.50.12780">
    <property type="entry name" value="N-terminal domain of ligase-like"/>
    <property type="match status" value="1"/>
</dbReference>
<comment type="similarity">
    <text evidence="1 6">Belongs to the ATP-dependent AMP-binding enzyme family.</text>
</comment>
<dbReference type="GO" id="GO:0019427">
    <property type="term" value="P:acetyl-CoA biosynthetic process from acetate"/>
    <property type="evidence" value="ECO:0007669"/>
    <property type="project" value="UniProtKB-UniRule"/>
</dbReference>
<dbReference type="GO" id="GO:0016208">
    <property type="term" value="F:AMP binding"/>
    <property type="evidence" value="ECO:0007669"/>
    <property type="project" value="InterPro"/>
</dbReference>
<comment type="function">
    <text evidence="6">Catalyzes the conversion of acetate into acetyl-CoA (AcCoA), an essential intermediate at the junction of anabolic and catabolic pathways. AcsA undergoes a two-step reaction. In the first half reaction, AcsA combines acetate with ATP to form acetyl-adenylate (AcAMP) intermediate. In the second half reaction, it can then transfer the acetyl group from AcAMP to the sulfhydryl group of CoA, forming the product AcCoA.</text>
</comment>
<feature type="binding site" evidence="6">
    <location>
        <position position="498"/>
    </location>
    <ligand>
        <name>ATP</name>
        <dbReference type="ChEBI" id="CHEBI:30616"/>
    </ligand>
</feature>
<feature type="binding site" evidence="6">
    <location>
        <begin position="409"/>
        <end position="414"/>
    </location>
    <ligand>
        <name>ATP</name>
        <dbReference type="ChEBI" id="CHEBI:30616"/>
    </ligand>
</feature>
<dbReference type="GO" id="GO:0003987">
    <property type="term" value="F:acetate-CoA ligase activity"/>
    <property type="evidence" value="ECO:0007669"/>
    <property type="project" value="UniProtKB-UniRule"/>
</dbReference>
<dbReference type="EMBL" id="CP012808">
    <property type="protein sequence ID" value="ALH94917.1"/>
    <property type="molecule type" value="Genomic_DNA"/>
</dbReference>
<organism evidence="10 11">
    <name type="scientific">Acinetobacter equi</name>
    <dbReference type="NCBI Taxonomy" id="1324350"/>
    <lineage>
        <taxon>Bacteria</taxon>
        <taxon>Pseudomonadati</taxon>
        <taxon>Pseudomonadota</taxon>
        <taxon>Gammaproteobacteria</taxon>
        <taxon>Moraxellales</taxon>
        <taxon>Moraxellaceae</taxon>
        <taxon>Acinetobacter</taxon>
    </lineage>
</organism>
<dbReference type="OrthoDB" id="9803968at2"/>
<dbReference type="PANTHER" id="PTHR24095:SF14">
    <property type="entry name" value="ACETYL-COENZYME A SYNTHETASE 1"/>
    <property type="match status" value="1"/>
</dbReference>
<dbReference type="GO" id="GO:0005524">
    <property type="term" value="F:ATP binding"/>
    <property type="evidence" value="ECO:0007669"/>
    <property type="project" value="UniProtKB-KW"/>
</dbReference>
<comment type="catalytic activity">
    <reaction evidence="6">
        <text>acetate + ATP + CoA = acetyl-CoA + AMP + diphosphate</text>
        <dbReference type="Rhea" id="RHEA:23176"/>
        <dbReference type="ChEBI" id="CHEBI:30089"/>
        <dbReference type="ChEBI" id="CHEBI:30616"/>
        <dbReference type="ChEBI" id="CHEBI:33019"/>
        <dbReference type="ChEBI" id="CHEBI:57287"/>
        <dbReference type="ChEBI" id="CHEBI:57288"/>
        <dbReference type="ChEBI" id="CHEBI:456215"/>
        <dbReference type="EC" id="6.2.1.1"/>
    </reaction>
</comment>
<dbReference type="Pfam" id="PF13193">
    <property type="entry name" value="AMP-binding_C"/>
    <property type="match status" value="1"/>
</dbReference>
<feature type="binding site" evidence="6">
    <location>
        <position position="524"/>
    </location>
    <ligand>
        <name>ATP</name>
        <dbReference type="ChEBI" id="CHEBI:30616"/>
    </ligand>
</feature>
<dbReference type="NCBIfam" id="NF001208">
    <property type="entry name" value="PRK00174.1"/>
    <property type="match status" value="1"/>
</dbReference>
<dbReference type="Pfam" id="PF16177">
    <property type="entry name" value="ACAS_N"/>
    <property type="match status" value="1"/>
</dbReference>
<dbReference type="InterPro" id="IPR020845">
    <property type="entry name" value="AMP-binding_CS"/>
</dbReference>
<protein>
    <recommendedName>
        <fullName evidence="6">Acetyl-coenzyme A synthetase</fullName>
        <shortName evidence="6">AcCoA synthetase</shortName>
        <shortName evidence="6">Acs</shortName>
        <ecNumber evidence="6">6.2.1.1</ecNumber>
    </recommendedName>
    <alternativeName>
        <fullName evidence="6">Acetate--CoA ligase</fullName>
    </alternativeName>
    <alternativeName>
        <fullName evidence="6">Acyl-activating enzyme</fullName>
    </alternativeName>
</protein>
<dbReference type="GO" id="GO:0005829">
    <property type="term" value="C:cytosol"/>
    <property type="evidence" value="ECO:0007669"/>
    <property type="project" value="TreeGrafter"/>
</dbReference>
<dbReference type="NCBIfam" id="TIGR02188">
    <property type="entry name" value="Ac_CoA_lig_AcsA"/>
    <property type="match status" value="1"/>
</dbReference>
<feature type="binding site" evidence="6">
    <location>
        <position position="582"/>
    </location>
    <ligand>
        <name>CoA</name>
        <dbReference type="ChEBI" id="CHEBI:57287"/>
    </ligand>
</feature>
<dbReference type="RefSeq" id="WP_054580816.1">
    <property type="nucleotide sequence ID" value="NZ_CP012808.1"/>
</dbReference>
<feature type="binding site" evidence="6">
    <location>
        <position position="309"/>
    </location>
    <ligand>
        <name>CoA</name>
        <dbReference type="ChEBI" id="CHEBI:57287"/>
    </ligand>
</feature>
<feature type="domain" description="AMP-binding enzyme C-terminal" evidence="8">
    <location>
        <begin position="529"/>
        <end position="607"/>
    </location>
</feature>
<keyword evidence="6" id="KW-0460">Magnesium</keyword>
<feature type="binding site" evidence="6">
    <location>
        <begin position="189"/>
        <end position="192"/>
    </location>
    <ligand>
        <name>CoA</name>
        <dbReference type="ChEBI" id="CHEBI:57287"/>
    </ligand>
</feature>
<sequence length="647" mass="72144">MKEVYSVPEGFKRTARTNEEEYFQRYQNSIENPDEFWAEQAQKLEWIKPFSKVKDTNFDPENFKIEWFADGQLNVSANCLDRHLKEHPYKPAIIWEGDHPSRHKIISFVELHDETCRFANVLKKQGVKKGDRVILYMPMVSEAAIAMLACARIGAVHCVVFGGFSPDSLASRIEDSQATVVITADSGTRGGKPIYLKENVDAALEVQGTESIEKVIVVHRSGHPITMKEGRDLWYHMEIMTVTDDCPPEPMNAEDPLFILYTSGSTGKPKGVLHTTGGYLTYVNSTFREIFDIKQNDVFWCTADVGWITGHSYVLYGPLSNGISTVMFEGIPQYPTWARTGHIVDKHNVSILYTAPTAIRAMMREGDAFVRESNRSSLRLLGSVGEPINPEAWNWYYTVVGEERCPIVDTWWQTETGGILISPLPGATPLKPGSATRPLFGIQPAIVDAEGNELEGAAEGNLIIKDSWPGQMRTIWGDPKRFIEAYFSTYSGSYFTGDGARRDEDGYYWITGRVDDVLNVSGHRLGTAEIESALVAHEYVAEAAVVGMPHDIKGQGICSFVTLQAGVIESEELRAELVAWVRKILGPVATPDALHWAPALPKTRSGKIMRRILRKIAANELDSLGDTSTLAEPQVVEHLIKTVYPND</sequence>
<evidence type="ECO:0000256" key="3">
    <source>
        <dbReference type="ARBA" id="ARBA00022741"/>
    </source>
</evidence>
<evidence type="ECO:0000259" key="7">
    <source>
        <dbReference type="Pfam" id="PF00501"/>
    </source>
</evidence>
<feature type="binding site" evidence="6">
    <location>
        <begin position="385"/>
        <end position="387"/>
    </location>
    <ligand>
        <name>ATP</name>
        <dbReference type="ChEBI" id="CHEBI:30616"/>
    </ligand>
</feature>
<keyword evidence="6" id="KW-0479">Metal-binding</keyword>
<dbReference type="CDD" id="cd05966">
    <property type="entry name" value="ACS"/>
    <property type="match status" value="1"/>
</dbReference>
<evidence type="ECO:0000313" key="11">
    <source>
        <dbReference type="Proteomes" id="UP000064939"/>
    </source>
</evidence>
<feature type="domain" description="Acetyl-coenzyme A synthetase N-terminal" evidence="9">
    <location>
        <begin position="22"/>
        <end position="79"/>
    </location>
</feature>
<keyword evidence="5 6" id="KW-0007">Acetylation</keyword>
<comment type="cofactor">
    <cofactor evidence="6">
        <name>Mg(2+)</name>
        <dbReference type="ChEBI" id="CHEBI:18420"/>
    </cofactor>
</comment>
<evidence type="ECO:0000313" key="10">
    <source>
        <dbReference type="EMBL" id="ALH94917.1"/>
    </source>
</evidence>
<proteinExistence type="inferred from homology"/>
<accession>A0A0N9VCU6</accession>
<feature type="domain" description="AMP-dependent synthetase/ligase" evidence="7">
    <location>
        <begin position="81"/>
        <end position="467"/>
    </location>
</feature>
<feature type="binding site" evidence="6">
    <location>
        <position position="540"/>
    </location>
    <ligand>
        <name>Mg(2+)</name>
        <dbReference type="ChEBI" id="CHEBI:18420"/>
    </ligand>
</feature>
<dbReference type="EC" id="6.2.1.1" evidence="6"/>
<dbReference type="GO" id="GO:0046872">
    <property type="term" value="F:metal ion binding"/>
    <property type="evidence" value="ECO:0007669"/>
    <property type="project" value="UniProtKB-KW"/>
</dbReference>
<evidence type="ECO:0000256" key="4">
    <source>
        <dbReference type="ARBA" id="ARBA00022840"/>
    </source>
</evidence>
<keyword evidence="3 6" id="KW-0547">Nucleotide-binding</keyword>
<evidence type="ECO:0000256" key="2">
    <source>
        <dbReference type="ARBA" id="ARBA00022598"/>
    </source>
</evidence>
<evidence type="ECO:0000256" key="1">
    <source>
        <dbReference type="ARBA" id="ARBA00006432"/>
    </source>
</evidence>
<comment type="PTM">
    <text evidence="6">Acetylated. Deacetylation by the SIR2-homolog deacetylase activates the enzyme.</text>
</comment>
<name>A0A0N9VCU6_9GAMM</name>
<dbReference type="Pfam" id="PF00501">
    <property type="entry name" value="AMP-binding"/>
    <property type="match status" value="1"/>
</dbReference>
<reference evidence="10 11" key="1">
    <citation type="journal article" date="2015" name="Int. J. Syst. Evol. Microbiol.">
        <title>Acinetobacter equi sp. nov. isolated from horse faeces.</title>
        <authorList>
            <person name="Poppel M.T."/>
            <person name="Skiebe E."/>
            <person name="Laue M."/>
            <person name="Bergmann H."/>
            <person name="Ebersberger I."/>
            <person name="Garn T."/>
            <person name="Fruth A."/>
            <person name="Baumgardt S."/>
            <person name="Busse H.J."/>
            <person name="Wilharm G."/>
        </authorList>
    </citation>
    <scope>NUCLEOTIDE SEQUENCE [LARGE SCALE GENOMIC DNA]</scope>
    <source>
        <strain evidence="10 11">114</strain>
    </source>
</reference>
<dbReference type="FunFam" id="3.40.50.12780:FF:000001">
    <property type="entry name" value="Acetyl-coenzyme A synthetase"/>
    <property type="match status" value="1"/>
</dbReference>
<evidence type="ECO:0000259" key="8">
    <source>
        <dbReference type="Pfam" id="PF13193"/>
    </source>
</evidence>
<feature type="modified residue" description="N6-acetyllysine" evidence="6">
    <location>
        <position position="607"/>
    </location>
</feature>
<feature type="binding site" evidence="6">
    <location>
        <position position="535"/>
    </location>
    <ligand>
        <name>Mg(2+)</name>
        <dbReference type="ChEBI" id="CHEBI:18420"/>
    </ligand>
</feature>
<gene>
    <name evidence="6" type="primary">acsA</name>
    <name evidence="10" type="ORF">AOY20_04855</name>
</gene>
<dbReference type="HAMAP" id="MF_01123">
    <property type="entry name" value="Ac_CoA_synth"/>
    <property type="match status" value="1"/>
</dbReference>
<keyword evidence="4 6" id="KW-0067">ATP-binding</keyword>
<evidence type="ECO:0000259" key="9">
    <source>
        <dbReference type="Pfam" id="PF16177"/>
    </source>
</evidence>
<dbReference type="InterPro" id="IPR045851">
    <property type="entry name" value="AMP-bd_C_sf"/>
</dbReference>
<dbReference type="Proteomes" id="UP000064939">
    <property type="component" value="Chromosome"/>
</dbReference>
<dbReference type="InterPro" id="IPR042099">
    <property type="entry name" value="ANL_N_sf"/>
</dbReference>
<keyword evidence="2 6" id="KW-0436">Ligase</keyword>
<dbReference type="InterPro" id="IPR025110">
    <property type="entry name" value="AMP-bd_C"/>
</dbReference>
<dbReference type="PROSITE" id="PS00455">
    <property type="entry name" value="AMP_BINDING"/>
    <property type="match status" value="1"/>
</dbReference>
<dbReference type="PANTHER" id="PTHR24095">
    <property type="entry name" value="ACETYL-COENZYME A SYNTHETASE"/>
    <property type="match status" value="1"/>
</dbReference>
<dbReference type="STRING" id="1324350.AOY20_04855"/>
<dbReference type="FunFam" id="3.30.300.30:FF:000004">
    <property type="entry name" value="Acetyl-coenzyme A synthetase"/>
    <property type="match status" value="1"/>
</dbReference>
<evidence type="ECO:0000256" key="5">
    <source>
        <dbReference type="ARBA" id="ARBA00022990"/>
    </source>
</evidence>
<dbReference type="KEGG" id="aei:AOY20_04855"/>
<dbReference type="SUPFAM" id="SSF56801">
    <property type="entry name" value="Acetyl-CoA synthetase-like"/>
    <property type="match status" value="1"/>
</dbReference>
<keyword evidence="11" id="KW-1185">Reference proteome</keyword>
<comment type="caution">
    <text evidence="6">Lacks conserved residue(s) required for the propagation of feature annotation.</text>
</comment>
<feature type="binding site" evidence="6">
    <location>
        <position position="521"/>
    </location>
    <ligand>
        <name>CoA</name>
        <dbReference type="ChEBI" id="CHEBI:57287"/>
    </ligand>
</feature>
<dbReference type="InterPro" id="IPR032387">
    <property type="entry name" value="ACAS_N"/>
</dbReference>
<dbReference type="InterPro" id="IPR011904">
    <property type="entry name" value="Ac_CoA_lig"/>
</dbReference>